<dbReference type="OrthoDB" id="3140657at2759"/>
<dbReference type="SUPFAM" id="SSF81383">
    <property type="entry name" value="F-box domain"/>
    <property type="match status" value="1"/>
</dbReference>
<proteinExistence type="predicted"/>
<feature type="domain" description="F-box" evidence="1">
    <location>
        <begin position="5"/>
        <end position="50"/>
    </location>
</feature>
<dbReference type="EMBL" id="JAANBB010000030">
    <property type="protein sequence ID" value="KAF7554619.1"/>
    <property type="molecule type" value="Genomic_DNA"/>
</dbReference>
<dbReference type="InterPro" id="IPR036047">
    <property type="entry name" value="F-box-like_dom_sf"/>
</dbReference>
<dbReference type="PANTHER" id="PTHR42057:SF2">
    <property type="entry name" value="F-BOX DOMAIN PROTEIN (AFU_ORTHOLOGUE AFUA_4G00200)-RELATED"/>
    <property type="match status" value="1"/>
</dbReference>
<name>A0A9P5LK06_9HYPO</name>
<protein>
    <recommendedName>
        <fullName evidence="1">F-box domain-containing protein</fullName>
    </recommendedName>
</protein>
<dbReference type="SMART" id="SM00256">
    <property type="entry name" value="FBOX"/>
    <property type="match status" value="1"/>
</dbReference>
<reference evidence="2" key="1">
    <citation type="submission" date="2020-03" db="EMBL/GenBank/DDBJ databases">
        <title>Draft Genome Sequence of Cylindrodendrum hubeiense.</title>
        <authorList>
            <person name="Buettner E."/>
            <person name="Kellner H."/>
        </authorList>
    </citation>
    <scope>NUCLEOTIDE SEQUENCE</scope>
    <source>
        <strain evidence="2">IHI 201604</strain>
    </source>
</reference>
<dbReference type="Proteomes" id="UP000722485">
    <property type="component" value="Unassembled WGS sequence"/>
</dbReference>
<evidence type="ECO:0000259" key="1">
    <source>
        <dbReference type="PROSITE" id="PS50181"/>
    </source>
</evidence>
<accession>A0A9P5LK06</accession>
<comment type="caution">
    <text evidence="2">The sequence shown here is derived from an EMBL/GenBank/DDBJ whole genome shotgun (WGS) entry which is preliminary data.</text>
</comment>
<organism evidence="2 3">
    <name type="scientific">Cylindrodendrum hubeiense</name>
    <dbReference type="NCBI Taxonomy" id="595255"/>
    <lineage>
        <taxon>Eukaryota</taxon>
        <taxon>Fungi</taxon>
        <taxon>Dikarya</taxon>
        <taxon>Ascomycota</taxon>
        <taxon>Pezizomycotina</taxon>
        <taxon>Sordariomycetes</taxon>
        <taxon>Hypocreomycetidae</taxon>
        <taxon>Hypocreales</taxon>
        <taxon>Nectriaceae</taxon>
        <taxon>Cylindrodendrum</taxon>
    </lineage>
</organism>
<dbReference type="InterPro" id="IPR001810">
    <property type="entry name" value="F-box_dom"/>
</dbReference>
<evidence type="ECO:0000313" key="2">
    <source>
        <dbReference type="EMBL" id="KAF7554619.1"/>
    </source>
</evidence>
<evidence type="ECO:0000313" key="3">
    <source>
        <dbReference type="Proteomes" id="UP000722485"/>
    </source>
</evidence>
<gene>
    <name evidence="2" type="ORF">G7Z17_g2762</name>
</gene>
<keyword evidence="3" id="KW-1185">Reference proteome</keyword>
<dbReference type="PANTHER" id="PTHR42057">
    <property type="entry name" value="F-BOX DOMAIN PROTEIN (AFU_ORTHOLOGUE AFUA_4G00200)"/>
    <property type="match status" value="1"/>
</dbReference>
<dbReference type="AlphaFoldDB" id="A0A9P5LK06"/>
<dbReference type="Pfam" id="PF00646">
    <property type="entry name" value="F-box"/>
    <property type="match status" value="1"/>
</dbReference>
<sequence>MTDSPLTFVTLPPEVIGEIVSVLPKVDLLRLRCVSRHLAFIITPHAFRSLNLHGCGDRPERFMKIAESNHLSGYVREINCDTWGGRHADYPEGPRKFTPNNLDRDFPSDFFDALPFLVCFRNLKALHLRCGRDHDTPYFTIMREPPSFLRAIFDIIFHCLAGTWSDDKQRQLQDAWRGGGYKAKKTPLNLPTDLIPITTLTISNLIEYTDPLLTNSTQFQSVLGSSSLVDLRLYIATQTYGKHREWDLDTETPEQYEMFTSLPSTWLSLSVAANLQVLSLYCHERWGWLPQIDSQMNGLDGEIPNLKVLSLGRFVFSHPSQIDWVGSLGLEKLYLHDCAVLHKSAKPINVRMSKIAAARRARGRDIFANEEGYNGENPDDVFPGYIGWHNILSHWRESMSELRVFKVAYGEKVRQTRRDPRDPFLYTSTQSANVFRYFDSPSTNDSGHVVSDNGNGKVHTHEDRLAYVYYEGFDGGAEVASYMKARNASLELIGEKYLERGLTSKDEAALSLLEATVEARRMRMVLYRGQ</sequence>
<dbReference type="PROSITE" id="PS50181">
    <property type="entry name" value="FBOX"/>
    <property type="match status" value="1"/>
</dbReference>